<dbReference type="InterPro" id="IPR058584">
    <property type="entry name" value="IMB1_TNPO1-like_TPR"/>
</dbReference>
<name>A0A3P7IFB5_STRVU</name>
<sequence length="158" mass="17343">MRSEDAALVGEHVMNGLVQIMNRTSNNKGGGSVMEEALLAVSVLAESTLPRFTVPTLINPILFFAALNNGFLPYVDALKPHLMRALINHEEPQVCAAAVGLVTDMCRAIEVNIAPALDDIMNTLVQSLQVKHFLSYCFGWESWRRSRSSQSLAAFPRS</sequence>
<keyword evidence="1" id="KW-0677">Repeat</keyword>
<keyword evidence="4" id="KW-1185">Reference proteome</keyword>
<reference evidence="3 4" key="1">
    <citation type="submission" date="2018-11" db="EMBL/GenBank/DDBJ databases">
        <authorList>
            <consortium name="Pathogen Informatics"/>
        </authorList>
    </citation>
    <scope>NUCLEOTIDE SEQUENCE [LARGE SCALE GENOMIC DNA]</scope>
</reference>
<evidence type="ECO:0000313" key="3">
    <source>
        <dbReference type="EMBL" id="VDM71640.1"/>
    </source>
</evidence>
<dbReference type="Gene3D" id="1.25.10.10">
    <property type="entry name" value="Leucine-rich Repeat Variant"/>
    <property type="match status" value="1"/>
</dbReference>
<gene>
    <name evidence="3" type="ORF">SVUK_LOCUS6638</name>
</gene>
<dbReference type="EMBL" id="UYYB01021373">
    <property type="protein sequence ID" value="VDM71640.1"/>
    <property type="molecule type" value="Genomic_DNA"/>
</dbReference>
<accession>A0A3P7IFB5</accession>
<dbReference type="AlphaFoldDB" id="A0A3P7IFB5"/>
<dbReference type="Pfam" id="PF25574">
    <property type="entry name" value="TPR_IMB1"/>
    <property type="match status" value="1"/>
</dbReference>
<organism evidence="3 4">
    <name type="scientific">Strongylus vulgaris</name>
    <name type="common">Blood worm</name>
    <dbReference type="NCBI Taxonomy" id="40348"/>
    <lineage>
        <taxon>Eukaryota</taxon>
        <taxon>Metazoa</taxon>
        <taxon>Ecdysozoa</taxon>
        <taxon>Nematoda</taxon>
        <taxon>Chromadorea</taxon>
        <taxon>Rhabditida</taxon>
        <taxon>Rhabditina</taxon>
        <taxon>Rhabditomorpha</taxon>
        <taxon>Strongyloidea</taxon>
        <taxon>Strongylidae</taxon>
        <taxon>Strongylus</taxon>
    </lineage>
</organism>
<dbReference type="InterPro" id="IPR011989">
    <property type="entry name" value="ARM-like"/>
</dbReference>
<dbReference type="SUPFAM" id="SSF48371">
    <property type="entry name" value="ARM repeat"/>
    <property type="match status" value="1"/>
</dbReference>
<dbReference type="OrthoDB" id="10263328at2759"/>
<feature type="domain" description="Importin subunit beta-1/Transportin-1-like TPR repeats" evidence="2">
    <location>
        <begin position="65"/>
        <end position="131"/>
    </location>
</feature>
<dbReference type="Proteomes" id="UP000270094">
    <property type="component" value="Unassembled WGS sequence"/>
</dbReference>
<evidence type="ECO:0000259" key="2">
    <source>
        <dbReference type="Pfam" id="PF25574"/>
    </source>
</evidence>
<proteinExistence type="predicted"/>
<protein>
    <recommendedName>
        <fullName evidence="2">Importin subunit beta-1/Transportin-1-like TPR repeats domain-containing protein</fullName>
    </recommendedName>
</protein>
<evidence type="ECO:0000313" key="4">
    <source>
        <dbReference type="Proteomes" id="UP000270094"/>
    </source>
</evidence>
<evidence type="ECO:0000256" key="1">
    <source>
        <dbReference type="ARBA" id="ARBA00022737"/>
    </source>
</evidence>
<dbReference type="InterPro" id="IPR016024">
    <property type="entry name" value="ARM-type_fold"/>
</dbReference>